<dbReference type="InterPro" id="IPR036365">
    <property type="entry name" value="PGBD-like_sf"/>
</dbReference>
<evidence type="ECO:0000256" key="8">
    <source>
        <dbReference type="SAM" id="SignalP"/>
    </source>
</evidence>
<protein>
    <submittedName>
        <fullName evidence="10">Murein L,D-transpeptidase YcbB/YkuD</fullName>
    </submittedName>
</protein>
<dbReference type="PROSITE" id="PS52029">
    <property type="entry name" value="LD_TPASE"/>
    <property type="match status" value="1"/>
</dbReference>
<organism evidence="10 11">
    <name type="scientific">Cecembia rubra</name>
    <dbReference type="NCBI Taxonomy" id="1485585"/>
    <lineage>
        <taxon>Bacteria</taxon>
        <taxon>Pseudomonadati</taxon>
        <taxon>Bacteroidota</taxon>
        <taxon>Cytophagia</taxon>
        <taxon>Cytophagales</taxon>
        <taxon>Cyclobacteriaceae</taxon>
        <taxon>Cecembia</taxon>
    </lineage>
</organism>
<dbReference type="Proteomes" id="UP000240708">
    <property type="component" value="Unassembled WGS sequence"/>
</dbReference>
<dbReference type="RefSeq" id="WP_106567143.1">
    <property type="nucleotide sequence ID" value="NZ_JAUVYL010000024.1"/>
</dbReference>
<evidence type="ECO:0000256" key="3">
    <source>
        <dbReference type="ARBA" id="ARBA00022679"/>
    </source>
</evidence>
<dbReference type="PANTHER" id="PTHR41533">
    <property type="entry name" value="L,D-TRANSPEPTIDASE HI_1667-RELATED"/>
    <property type="match status" value="1"/>
</dbReference>
<dbReference type="GO" id="GO:0016740">
    <property type="term" value="F:transferase activity"/>
    <property type="evidence" value="ECO:0007669"/>
    <property type="project" value="UniProtKB-KW"/>
</dbReference>
<dbReference type="InterPro" id="IPR045380">
    <property type="entry name" value="LD_TPept_scaffold_dom"/>
</dbReference>
<dbReference type="Pfam" id="PF03734">
    <property type="entry name" value="YkuD"/>
    <property type="match status" value="1"/>
</dbReference>
<evidence type="ECO:0000313" key="11">
    <source>
        <dbReference type="Proteomes" id="UP000240708"/>
    </source>
</evidence>
<dbReference type="OrthoDB" id="9778545at2"/>
<dbReference type="InterPro" id="IPR005490">
    <property type="entry name" value="LD_TPept_cat_dom"/>
</dbReference>
<feature type="active site" description="Proton donor/acceptor" evidence="7">
    <location>
        <position position="456"/>
    </location>
</feature>
<evidence type="ECO:0000256" key="6">
    <source>
        <dbReference type="ARBA" id="ARBA00023316"/>
    </source>
</evidence>
<keyword evidence="11" id="KW-1185">Reference proteome</keyword>
<evidence type="ECO:0000313" key="10">
    <source>
        <dbReference type="EMBL" id="PSL05120.1"/>
    </source>
</evidence>
<comment type="similarity">
    <text evidence="2">Belongs to the YkuD family.</text>
</comment>
<dbReference type="Pfam" id="PF20142">
    <property type="entry name" value="Scaffold"/>
    <property type="match status" value="1"/>
</dbReference>
<reference evidence="10 11" key="1">
    <citation type="submission" date="2018-03" db="EMBL/GenBank/DDBJ databases">
        <title>Genomic Encyclopedia of Archaeal and Bacterial Type Strains, Phase II (KMG-II): from individual species to whole genera.</title>
        <authorList>
            <person name="Goeker M."/>
        </authorList>
    </citation>
    <scope>NUCLEOTIDE SEQUENCE [LARGE SCALE GENOMIC DNA]</scope>
    <source>
        <strain evidence="10 11">DSM 28057</strain>
    </source>
</reference>
<evidence type="ECO:0000259" key="9">
    <source>
        <dbReference type="PROSITE" id="PS52029"/>
    </source>
</evidence>
<evidence type="ECO:0000256" key="5">
    <source>
        <dbReference type="ARBA" id="ARBA00022984"/>
    </source>
</evidence>
<dbReference type="GO" id="GO:0004180">
    <property type="term" value="F:carboxypeptidase activity"/>
    <property type="evidence" value="ECO:0007669"/>
    <property type="project" value="UniProtKB-ARBA"/>
</dbReference>
<keyword evidence="4 7" id="KW-0133">Cell shape</keyword>
<comment type="pathway">
    <text evidence="1 7">Cell wall biogenesis; peptidoglycan biosynthesis.</text>
</comment>
<evidence type="ECO:0000256" key="7">
    <source>
        <dbReference type="PROSITE-ProRule" id="PRU01373"/>
    </source>
</evidence>
<feature type="signal peptide" evidence="8">
    <location>
        <begin position="1"/>
        <end position="18"/>
    </location>
</feature>
<keyword evidence="6 7" id="KW-0961">Cell wall biogenesis/degradation</keyword>
<accession>A0A2P8E6M3</accession>
<dbReference type="Gene3D" id="1.10.101.10">
    <property type="entry name" value="PGBD-like superfamily/PGBD"/>
    <property type="match status" value="1"/>
</dbReference>
<dbReference type="SUPFAM" id="SSF141523">
    <property type="entry name" value="L,D-transpeptidase catalytic domain-like"/>
    <property type="match status" value="1"/>
</dbReference>
<dbReference type="InterPro" id="IPR052905">
    <property type="entry name" value="LD-transpeptidase_YkuD-like"/>
</dbReference>
<evidence type="ECO:0000256" key="4">
    <source>
        <dbReference type="ARBA" id="ARBA00022960"/>
    </source>
</evidence>
<feature type="chain" id="PRO_5015199171" evidence="8">
    <location>
        <begin position="19"/>
        <end position="562"/>
    </location>
</feature>
<evidence type="ECO:0000256" key="2">
    <source>
        <dbReference type="ARBA" id="ARBA00005992"/>
    </source>
</evidence>
<name>A0A2P8E6M3_9BACT</name>
<dbReference type="UniPathway" id="UPA00219"/>
<comment type="caution">
    <text evidence="10">The sequence shown here is derived from an EMBL/GenBank/DDBJ whole genome shotgun (WGS) entry which is preliminary data.</text>
</comment>
<feature type="domain" description="L,D-TPase catalytic" evidence="9">
    <location>
        <begin position="324"/>
        <end position="497"/>
    </location>
</feature>
<dbReference type="CDD" id="cd16913">
    <property type="entry name" value="YkuD_like"/>
    <property type="match status" value="1"/>
</dbReference>
<dbReference type="GO" id="GO:0071555">
    <property type="term" value="P:cell wall organization"/>
    <property type="evidence" value="ECO:0007669"/>
    <property type="project" value="UniProtKB-UniRule"/>
</dbReference>
<dbReference type="InterPro" id="IPR038063">
    <property type="entry name" value="Transpep_catalytic_dom"/>
</dbReference>
<sequence length="562" mass="65613">MKSLLFVLALFFPVLLQAQGGMEVNGIDFLIRNQLESDDVAIRKRVGGTILYSSEVIQKFYQDREFFPAWLDNKKLTERAYEMRYEIQQAKFDGLNPSDYHLDKINDFFDRIEKSKIGGYDITNSEFAAIDLLLTDAYIMLSSHLYFGKVDPDNLKTAWNIQRSSPELKIDQRLAKALKEESIRKSLEGYFPSFSVYKRMRDGLRELFDYQEKYGQDPSRPWKTLRLDKSIKPGDIHNLIPELRNRLVFWGFLDNYQIENEKFYDSIMVFGIKKLQYRHGMDQDGVIGQGTIQAINQTPENLIATASVNLERFRWFPDSLKENELILVNTANFQLDFIQRRDTVFSSRVIVGKSVHSTPQFSATMSYIVFSPTWTVPNSITRNEIIPAIRRNPNYLNQNNMKLLTSSGTEVPSSSIDWAKVNPRTFPYTIRQEPGENNALGLVKFMFPNKHSVYIHDTPARSLFEREDRALSHGCIRIQKPFEFAKLLLSFDPVWTDEKIRGDMRLPKEKVVMLDRKIPVVVLYLTYWANNKGEYFFRRDIYSRDAEIYKSLKEGRPWRSGI</sequence>
<dbReference type="Gene3D" id="2.40.440.10">
    <property type="entry name" value="L,D-transpeptidase catalytic domain-like"/>
    <property type="match status" value="1"/>
</dbReference>
<feature type="active site" description="Nucleophile" evidence="7">
    <location>
        <position position="475"/>
    </location>
</feature>
<dbReference type="SUPFAM" id="SSF47090">
    <property type="entry name" value="PGBD-like"/>
    <property type="match status" value="1"/>
</dbReference>
<evidence type="ECO:0000256" key="1">
    <source>
        <dbReference type="ARBA" id="ARBA00004752"/>
    </source>
</evidence>
<keyword evidence="5 7" id="KW-0573">Peptidoglycan synthesis</keyword>
<dbReference type="PANTHER" id="PTHR41533:SF2">
    <property type="entry name" value="BLR7131 PROTEIN"/>
    <property type="match status" value="1"/>
</dbReference>
<dbReference type="InterPro" id="IPR036366">
    <property type="entry name" value="PGBDSf"/>
</dbReference>
<dbReference type="EMBL" id="PYGF01000004">
    <property type="protein sequence ID" value="PSL05120.1"/>
    <property type="molecule type" value="Genomic_DNA"/>
</dbReference>
<dbReference type="GO" id="GO:0009252">
    <property type="term" value="P:peptidoglycan biosynthetic process"/>
    <property type="evidence" value="ECO:0007669"/>
    <property type="project" value="UniProtKB-UniPathway"/>
</dbReference>
<dbReference type="GO" id="GO:0008360">
    <property type="term" value="P:regulation of cell shape"/>
    <property type="evidence" value="ECO:0007669"/>
    <property type="project" value="UniProtKB-UniRule"/>
</dbReference>
<dbReference type="AlphaFoldDB" id="A0A2P8E6M3"/>
<proteinExistence type="inferred from homology"/>
<gene>
    <name evidence="10" type="ORF">CLV48_104295</name>
</gene>
<keyword evidence="8" id="KW-0732">Signal</keyword>
<keyword evidence="3" id="KW-0808">Transferase</keyword>